<dbReference type="Gene3D" id="3.40.50.2000">
    <property type="entry name" value="Glycogen Phosphorylase B"/>
    <property type="match status" value="2"/>
</dbReference>
<dbReference type="InterPro" id="IPR028098">
    <property type="entry name" value="Glyco_trans_4-like_N"/>
</dbReference>
<dbReference type="RefSeq" id="WP_126693444.1">
    <property type="nucleotide sequence ID" value="NZ_RXOF01000006.1"/>
</dbReference>
<evidence type="ECO:0000313" key="3">
    <source>
        <dbReference type="Proteomes" id="UP000282184"/>
    </source>
</evidence>
<name>A0A3S0H4X4_9BACT</name>
<comment type="caution">
    <text evidence="2">The sequence shown here is derived from an EMBL/GenBank/DDBJ whole genome shotgun (WGS) entry which is preliminary data.</text>
</comment>
<keyword evidence="3" id="KW-1185">Reference proteome</keyword>
<dbReference type="Pfam" id="PF13692">
    <property type="entry name" value="Glyco_trans_1_4"/>
    <property type="match status" value="1"/>
</dbReference>
<dbReference type="SUPFAM" id="SSF53756">
    <property type="entry name" value="UDP-Glycosyltransferase/glycogen phosphorylase"/>
    <property type="match status" value="1"/>
</dbReference>
<reference evidence="2 3" key="1">
    <citation type="submission" date="2018-12" db="EMBL/GenBank/DDBJ databases">
        <title>Hymenobacter gummosus sp. nov., isolated from a spring.</title>
        <authorList>
            <person name="Nie L."/>
        </authorList>
    </citation>
    <scope>NUCLEOTIDE SEQUENCE [LARGE SCALE GENOMIC DNA]</scope>
    <source>
        <strain evidence="2 3">KCTC 52166</strain>
    </source>
</reference>
<protein>
    <submittedName>
        <fullName evidence="2">Glycosyltransferase family 4 protein</fullName>
    </submittedName>
</protein>
<keyword evidence="2" id="KW-0808">Transferase</keyword>
<sequence length="410" mass="45154">MPHPSPLRVLHLPKWFPQRYDDQDGDFVARHIDAVARTATAQAPLQSAVVFAAVARGPLPRLIDVEADVSGPVPAWRYYYRAHPTGWAPLDKLLKLLLWLECMRRGLQAVRRHWGGAWPDIIHAHILLRPAALALLLKKWRGIPYLITENWTIFSPQNVWKLGRLRQRVAGLLVREAAAFTPVSEDLRQNLTRLGGVAPRTTIIPNVVDTELFHLPDAAEAPRRGLLNVAAFNEQAKNLSGLLRTVARLRAEHPGLGLHLRIAGYGRAEADMHQLAADLGLLADGTVEFLGKLTSPQVAAEMRRAEAFVLFSNYENLPCVLIEAQASGLPAVATSVNGVPELLPPDGRCGLLVPPRDEAALAEALLTVLQAPPGRFEPAILRAAAENRFSYPAVGQAFRRVYRQILGQEA</sequence>
<accession>A0A3S0H4X4</accession>
<dbReference type="GO" id="GO:0016757">
    <property type="term" value="F:glycosyltransferase activity"/>
    <property type="evidence" value="ECO:0007669"/>
    <property type="project" value="TreeGrafter"/>
</dbReference>
<dbReference type="OrthoDB" id="9795068at2"/>
<gene>
    <name evidence="2" type="ORF">EJV47_12235</name>
</gene>
<evidence type="ECO:0000259" key="1">
    <source>
        <dbReference type="Pfam" id="PF13439"/>
    </source>
</evidence>
<dbReference type="InterPro" id="IPR050194">
    <property type="entry name" value="Glycosyltransferase_grp1"/>
</dbReference>
<evidence type="ECO:0000313" key="2">
    <source>
        <dbReference type="EMBL" id="RTQ49585.1"/>
    </source>
</evidence>
<dbReference type="Pfam" id="PF13439">
    <property type="entry name" value="Glyco_transf_4"/>
    <property type="match status" value="1"/>
</dbReference>
<dbReference type="PANTHER" id="PTHR45947:SF15">
    <property type="entry name" value="TEICHURONIC ACID BIOSYNTHESIS GLYCOSYLTRANSFERASE TUAC-RELATED"/>
    <property type="match status" value="1"/>
</dbReference>
<dbReference type="AlphaFoldDB" id="A0A3S0H4X4"/>
<dbReference type="PANTHER" id="PTHR45947">
    <property type="entry name" value="SULFOQUINOVOSYL TRANSFERASE SQD2"/>
    <property type="match status" value="1"/>
</dbReference>
<dbReference type="Proteomes" id="UP000282184">
    <property type="component" value="Unassembled WGS sequence"/>
</dbReference>
<proteinExistence type="predicted"/>
<dbReference type="EMBL" id="RXOF01000006">
    <property type="protein sequence ID" value="RTQ49585.1"/>
    <property type="molecule type" value="Genomic_DNA"/>
</dbReference>
<feature type="domain" description="Glycosyltransferase subfamily 4-like N-terminal" evidence="1">
    <location>
        <begin position="83"/>
        <end position="211"/>
    </location>
</feature>
<organism evidence="2 3">
    <name type="scientific">Hymenobacter gummosus</name>
    <dbReference type="NCBI Taxonomy" id="1776032"/>
    <lineage>
        <taxon>Bacteria</taxon>
        <taxon>Pseudomonadati</taxon>
        <taxon>Bacteroidota</taxon>
        <taxon>Cytophagia</taxon>
        <taxon>Cytophagales</taxon>
        <taxon>Hymenobacteraceae</taxon>
        <taxon>Hymenobacter</taxon>
    </lineage>
</organism>